<dbReference type="PANTHER" id="PTHR12176">
    <property type="entry name" value="SAM-DEPENDENT METHYLTRANSFERASE SUPERFAMILY PROTEIN"/>
    <property type="match status" value="1"/>
</dbReference>
<gene>
    <name evidence="4" type="ORF">TWF696_000293</name>
</gene>
<evidence type="ECO:0008006" key="6">
    <source>
        <dbReference type="Google" id="ProtNLM"/>
    </source>
</evidence>
<dbReference type="InterPro" id="IPR029063">
    <property type="entry name" value="SAM-dependent_MTases_sf"/>
</dbReference>
<keyword evidence="5" id="KW-1185">Reference proteome</keyword>
<protein>
    <recommendedName>
        <fullName evidence="6">Methyltransferase domain-containing protein</fullName>
    </recommendedName>
</protein>
<keyword evidence="3" id="KW-0808">Transferase</keyword>
<evidence type="ECO:0000256" key="2">
    <source>
        <dbReference type="ARBA" id="ARBA00022603"/>
    </source>
</evidence>
<dbReference type="EMBL" id="JAVHNQ010000001">
    <property type="protein sequence ID" value="KAK6359127.1"/>
    <property type="molecule type" value="Genomic_DNA"/>
</dbReference>
<evidence type="ECO:0000256" key="3">
    <source>
        <dbReference type="ARBA" id="ARBA00022679"/>
    </source>
</evidence>
<sequence length="284" mass="30934">MPPSFGDKDYWDARFARDPSHFDWLLPADALDNAITQALTFAPSDDEPHILHIGCGTSSLSFHLRDLVKSPSQVHNVDFSAAAIDAGKAQEATELESLREHMRWSVADLLSFNDILALTRPGKAAGSYRVIVEKSTADAISCAEDVSVPIPYPLTAGPGDENKSIQGALSDTALVYPVYLLAVHMAFLVPPGGRWLALSYSSTRFSFLTSKSTEDYMMPTEGFPDPRLLWRIAGEEALDAPQAESKGGSVVKPPAVKHILYTLVRTAVPLVLRPFRDQAPSTIL</sequence>
<dbReference type="PANTHER" id="PTHR12176:SF84">
    <property type="entry name" value="METHYLTRANSFERASE DOMAIN-CONTAINING PROTEIN"/>
    <property type="match status" value="1"/>
</dbReference>
<keyword evidence="2" id="KW-0489">Methyltransferase</keyword>
<evidence type="ECO:0000256" key="1">
    <source>
        <dbReference type="ARBA" id="ARBA00008361"/>
    </source>
</evidence>
<dbReference type="InterPro" id="IPR051419">
    <property type="entry name" value="Lys/N-term_MeTrsfase_sf"/>
</dbReference>
<dbReference type="Gene3D" id="3.40.50.150">
    <property type="entry name" value="Vaccinia Virus protein VP39"/>
    <property type="match status" value="1"/>
</dbReference>
<reference evidence="4 5" key="1">
    <citation type="submission" date="2019-10" db="EMBL/GenBank/DDBJ databases">
        <authorList>
            <person name="Palmer J.M."/>
        </authorList>
    </citation>
    <scope>NUCLEOTIDE SEQUENCE [LARGE SCALE GENOMIC DNA]</scope>
    <source>
        <strain evidence="4 5">TWF696</strain>
    </source>
</reference>
<comment type="similarity">
    <text evidence="1">Belongs to the methyltransferase superfamily.</text>
</comment>
<proteinExistence type="inferred from homology"/>
<dbReference type="SUPFAM" id="SSF53335">
    <property type="entry name" value="S-adenosyl-L-methionine-dependent methyltransferases"/>
    <property type="match status" value="1"/>
</dbReference>
<evidence type="ECO:0000313" key="4">
    <source>
        <dbReference type="EMBL" id="KAK6359127.1"/>
    </source>
</evidence>
<dbReference type="AlphaFoldDB" id="A0AAV9VAV9"/>
<name>A0AAV9VAV9_9PEZI</name>
<dbReference type="Proteomes" id="UP001375240">
    <property type="component" value="Unassembled WGS sequence"/>
</dbReference>
<dbReference type="GO" id="GO:0032259">
    <property type="term" value="P:methylation"/>
    <property type="evidence" value="ECO:0007669"/>
    <property type="project" value="UniProtKB-KW"/>
</dbReference>
<comment type="caution">
    <text evidence="4">The sequence shown here is derived from an EMBL/GenBank/DDBJ whole genome shotgun (WGS) entry which is preliminary data.</text>
</comment>
<dbReference type="GO" id="GO:0008168">
    <property type="term" value="F:methyltransferase activity"/>
    <property type="evidence" value="ECO:0007669"/>
    <property type="project" value="UniProtKB-KW"/>
</dbReference>
<accession>A0AAV9VAV9</accession>
<evidence type="ECO:0000313" key="5">
    <source>
        <dbReference type="Proteomes" id="UP001375240"/>
    </source>
</evidence>
<organism evidence="4 5">
    <name type="scientific">Orbilia brochopaga</name>
    <dbReference type="NCBI Taxonomy" id="3140254"/>
    <lineage>
        <taxon>Eukaryota</taxon>
        <taxon>Fungi</taxon>
        <taxon>Dikarya</taxon>
        <taxon>Ascomycota</taxon>
        <taxon>Pezizomycotina</taxon>
        <taxon>Orbiliomycetes</taxon>
        <taxon>Orbiliales</taxon>
        <taxon>Orbiliaceae</taxon>
        <taxon>Orbilia</taxon>
    </lineage>
</organism>